<feature type="region of interest" description="Disordered" evidence="1">
    <location>
        <begin position="1"/>
        <end position="43"/>
    </location>
</feature>
<proteinExistence type="predicted"/>
<protein>
    <submittedName>
        <fullName evidence="2">Uncharacterized protein</fullName>
    </submittedName>
</protein>
<sequence length="253" mass="25738">MNMSNPYDQGGIAADERFPTTPVEPTGSTAGADASTLASDAGDATKHVAGVAKTETKSVAAEAGRQARRLLGRVQGELRTQATTQQSRLADGLHSTASSFSTMAETPGANGYAPELVRAAGQRLDAAGNWLGQRDPGALVEEVKSFARRRPGVFLAIAVGAGVVVGRLTRALATPSEDGDRSAAASDRTLEFDAPAATPPRLTQPPVATTVGAGAGTTDSNLGSGLGDQSDGTGAGTLPPAYQQPSYETGDFR</sequence>
<evidence type="ECO:0000313" key="3">
    <source>
        <dbReference type="Proteomes" id="UP000275048"/>
    </source>
</evidence>
<comment type="caution">
    <text evidence="2">The sequence shown here is derived from an EMBL/GenBank/DDBJ whole genome shotgun (WGS) entry which is preliminary data.</text>
</comment>
<keyword evidence="3" id="KW-1185">Reference proteome</keyword>
<feature type="compositionally biased region" description="Low complexity" evidence="1">
    <location>
        <begin position="207"/>
        <end position="218"/>
    </location>
</feature>
<dbReference type="AlphaFoldDB" id="A0A3M8AIW9"/>
<organism evidence="2 3">
    <name type="scientific">Agromyces tardus</name>
    <dbReference type="NCBI Taxonomy" id="2583849"/>
    <lineage>
        <taxon>Bacteria</taxon>
        <taxon>Bacillati</taxon>
        <taxon>Actinomycetota</taxon>
        <taxon>Actinomycetes</taxon>
        <taxon>Micrococcales</taxon>
        <taxon>Microbacteriaceae</taxon>
        <taxon>Agromyces</taxon>
    </lineage>
</organism>
<dbReference type="EMBL" id="RHHB01000005">
    <property type="protein sequence ID" value="RNB51141.1"/>
    <property type="molecule type" value="Genomic_DNA"/>
</dbReference>
<dbReference type="Proteomes" id="UP000275048">
    <property type="component" value="Unassembled WGS sequence"/>
</dbReference>
<feature type="region of interest" description="Disordered" evidence="1">
    <location>
        <begin position="174"/>
        <end position="253"/>
    </location>
</feature>
<reference evidence="2 3" key="1">
    <citation type="submission" date="2018-10" db="EMBL/GenBank/DDBJ databases">
        <title>Isolation, diversity and antibacterial activity of antinobacteria from the wheat rhizosphere soil.</title>
        <authorList>
            <person name="Sun T."/>
        </authorList>
    </citation>
    <scope>NUCLEOTIDE SEQUENCE [LARGE SCALE GENOMIC DNA]</scope>
    <source>
        <strain evidence="2 3">SJ-23</strain>
    </source>
</reference>
<evidence type="ECO:0000313" key="2">
    <source>
        <dbReference type="EMBL" id="RNB51141.1"/>
    </source>
</evidence>
<evidence type="ECO:0000256" key="1">
    <source>
        <dbReference type="SAM" id="MobiDB-lite"/>
    </source>
</evidence>
<accession>A0A3M8AIW9</accession>
<name>A0A3M8AIW9_9MICO</name>
<gene>
    <name evidence="2" type="ORF">EDM22_05490</name>
</gene>